<comment type="similarity">
    <text evidence="3">Belongs to the CheD family.</text>
</comment>
<dbReference type="PANTHER" id="PTHR35147">
    <property type="entry name" value="CHEMORECEPTOR GLUTAMINE DEAMIDASE CHED-RELATED"/>
    <property type="match status" value="1"/>
</dbReference>
<evidence type="ECO:0000256" key="2">
    <source>
        <dbReference type="ARBA" id="ARBA00022801"/>
    </source>
</evidence>
<dbReference type="Pfam" id="PF03975">
    <property type="entry name" value="CheD"/>
    <property type="match status" value="1"/>
</dbReference>
<dbReference type="AlphaFoldDB" id="A0A1W6ZHF1"/>
<evidence type="ECO:0000256" key="1">
    <source>
        <dbReference type="ARBA" id="ARBA00022500"/>
    </source>
</evidence>
<reference evidence="4 5" key="1">
    <citation type="submission" date="2017-05" db="EMBL/GenBank/DDBJ databases">
        <title>Complete and WGS of Bordetella genogroups.</title>
        <authorList>
            <person name="Spilker T."/>
            <person name="LiPuma J."/>
        </authorList>
    </citation>
    <scope>NUCLEOTIDE SEQUENCE [LARGE SCALE GENOMIC DNA]</scope>
    <source>
        <strain evidence="4 5">AU7206</strain>
    </source>
</reference>
<accession>A0A1W6ZHF1</accession>
<dbReference type="InterPro" id="IPR011324">
    <property type="entry name" value="Cytotoxic_necrot_fac-like_cat"/>
</dbReference>
<dbReference type="KEGG" id="bgm:CAL15_21330"/>
<dbReference type="HAMAP" id="MF_01440">
    <property type="entry name" value="CheD"/>
    <property type="match status" value="1"/>
</dbReference>
<comment type="catalytic activity">
    <reaction evidence="3">
        <text>L-glutaminyl-[protein] + H2O = L-glutamyl-[protein] + NH4(+)</text>
        <dbReference type="Rhea" id="RHEA:16441"/>
        <dbReference type="Rhea" id="RHEA-COMP:10207"/>
        <dbReference type="Rhea" id="RHEA-COMP:10208"/>
        <dbReference type="ChEBI" id="CHEBI:15377"/>
        <dbReference type="ChEBI" id="CHEBI:28938"/>
        <dbReference type="ChEBI" id="CHEBI:29973"/>
        <dbReference type="ChEBI" id="CHEBI:30011"/>
        <dbReference type="EC" id="3.5.1.44"/>
    </reaction>
</comment>
<dbReference type="OrthoDB" id="9807202at2"/>
<keyword evidence="2 3" id="KW-0378">Hydrolase</keyword>
<dbReference type="Gene3D" id="3.30.1330.200">
    <property type="match status" value="1"/>
</dbReference>
<dbReference type="InterPro" id="IPR005659">
    <property type="entry name" value="Chemorcpt_Glu_NH3ase_CheD"/>
</dbReference>
<keyword evidence="1 3" id="KW-0145">Chemotaxis</keyword>
<comment type="function">
    <text evidence="3">Probably deamidates glutamine residues to glutamate on methyl-accepting chemotaxis receptors (MCPs), playing an important role in chemotaxis.</text>
</comment>
<dbReference type="SUPFAM" id="SSF64438">
    <property type="entry name" value="CNF1/YfiH-like putative cysteine hydrolases"/>
    <property type="match status" value="1"/>
</dbReference>
<dbReference type="PANTHER" id="PTHR35147:SF2">
    <property type="entry name" value="CHEMORECEPTOR GLUTAMINE DEAMIDASE CHED-RELATED"/>
    <property type="match status" value="1"/>
</dbReference>
<dbReference type="GO" id="GO:0006935">
    <property type="term" value="P:chemotaxis"/>
    <property type="evidence" value="ECO:0007669"/>
    <property type="project" value="UniProtKB-UniRule"/>
</dbReference>
<organism evidence="4 5">
    <name type="scientific">Bordetella genomosp. 13</name>
    <dbReference type="NCBI Taxonomy" id="463040"/>
    <lineage>
        <taxon>Bacteria</taxon>
        <taxon>Pseudomonadati</taxon>
        <taxon>Pseudomonadota</taxon>
        <taxon>Betaproteobacteria</taxon>
        <taxon>Burkholderiales</taxon>
        <taxon>Alcaligenaceae</taxon>
        <taxon>Bordetella</taxon>
    </lineage>
</organism>
<dbReference type="STRING" id="463040.CAL15_21330"/>
<evidence type="ECO:0000313" key="5">
    <source>
        <dbReference type="Proteomes" id="UP000194161"/>
    </source>
</evidence>
<evidence type="ECO:0000256" key="3">
    <source>
        <dbReference type="HAMAP-Rule" id="MF_01440"/>
    </source>
</evidence>
<dbReference type="InterPro" id="IPR038592">
    <property type="entry name" value="CheD-like_sf"/>
</dbReference>
<gene>
    <name evidence="3" type="primary">cheD</name>
    <name evidence="4" type="ORF">CAL15_21330</name>
</gene>
<protein>
    <recommendedName>
        <fullName evidence="3">Probable chemoreceptor glutamine deamidase CheD</fullName>
        <ecNumber evidence="3">3.5.1.44</ecNumber>
    </recommendedName>
</protein>
<dbReference type="GO" id="GO:0050568">
    <property type="term" value="F:protein-glutamine glutaminase activity"/>
    <property type="evidence" value="ECO:0007669"/>
    <property type="project" value="UniProtKB-UniRule"/>
</dbReference>
<dbReference type="EC" id="3.5.1.44" evidence="3"/>
<proteinExistence type="inferred from homology"/>
<keyword evidence="5" id="KW-1185">Reference proteome</keyword>
<dbReference type="NCBIfam" id="NF010013">
    <property type="entry name" value="PRK13487.1"/>
    <property type="match status" value="1"/>
</dbReference>
<dbReference type="Proteomes" id="UP000194161">
    <property type="component" value="Chromosome"/>
</dbReference>
<dbReference type="CDD" id="cd16352">
    <property type="entry name" value="CheD"/>
    <property type="match status" value="1"/>
</dbReference>
<dbReference type="EMBL" id="CP021111">
    <property type="protein sequence ID" value="ARP96685.1"/>
    <property type="molecule type" value="Genomic_DNA"/>
</dbReference>
<evidence type="ECO:0000313" key="4">
    <source>
        <dbReference type="EMBL" id="ARP96685.1"/>
    </source>
</evidence>
<dbReference type="RefSeq" id="WP_086080331.1">
    <property type="nucleotide sequence ID" value="NZ_CP021111.1"/>
</dbReference>
<name>A0A1W6ZHF1_9BORD</name>
<dbReference type="NCBIfam" id="NF010014">
    <property type="entry name" value="PRK13489.1"/>
    <property type="match status" value="1"/>
</dbReference>
<sequence length="272" mass="30037">MPSASKARATRHYFDSAFKSDAVKILPNEYYVTSAGENLMLSTVLGSCVAACLRDPANGIGGMNHFMLPEGDASSPASATMRYGSFAMEVLINELLKAGAARERLEAKVFGGGAVLSAMQQMNIGERNGQFVLHYLKTEGIPVLAQDLGDVHARRINYFPRDGRVMVRKMAPHHQKAEELIAKREQIAAQFAQTETRAPQHVERFDRPGAGMRVERFDNPATGGMRVERFDKPAGSGMRVERFDKPATGTGMRVERFDKPASPMRVERFDKS</sequence>